<feature type="domain" description="SANT" evidence="4">
    <location>
        <begin position="806"/>
        <end position="857"/>
    </location>
</feature>
<evidence type="ECO:0000256" key="2">
    <source>
        <dbReference type="SAM" id="MobiDB-lite"/>
    </source>
</evidence>
<feature type="compositionally biased region" description="Low complexity" evidence="2">
    <location>
        <begin position="249"/>
        <end position="260"/>
    </location>
</feature>
<dbReference type="InterPro" id="IPR009057">
    <property type="entry name" value="Homeodomain-like_sf"/>
</dbReference>
<feature type="compositionally biased region" description="Polar residues" evidence="2">
    <location>
        <begin position="229"/>
        <end position="248"/>
    </location>
</feature>
<keyword evidence="6" id="KW-1185">Reference proteome</keyword>
<dbReference type="Proteomes" id="UP001412239">
    <property type="component" value="Unassembled WGS sequence"/>
</dbReference>
<feature type="compositionally biased region" description="Low complexity" evidence="2">
    <location>
        <begin position="1627"/>
        <end position="1643"/>
    </location>
</feature>
<feature type="compositionally biased region" description="Gly residues" evidence="2">
    <location>
        <begin position="288"/>
        <end position="317"/>
    </location>
</feature>
<feature type="compositionally biased region" description="Polar residues" evidence="2">
    <location>
        <begin position="75"/>
        <end position="87"/>
    </location>
</feature>
<feature type="compositionally biased region" description="Pro residues" evidence="2">
    <location>
        <begin position="108"/>
        <end position="119"/>
    </location>
</feature>
<organism evidence="5 6">
    <name type="scientific">Tuber aestivum</name>
    <name type="common">summer truffle</name>
    <dbReference type="NCBI Taxonomy" id="59557"/>
    <lineage>
        <taxon>Eukaryota</taxon>
        <taxon>Fungi</taxon>
        <taxon>Dikarya</taxon>
        <taxon>Ascomycota</taxon>
        <taxon>Pezizomycotina</taxon>
        <taxon>Pezizomycetes</taxon>
        <taxon>Pezizales</taxon>
        <taxon>Tuberaceae</taxon>
        <taxon>Tuber</taxon>
    </lineage>
</organism>
<dbReference type="InterPro" id="IPR001005">
    <property type="entry name" value="SANT/Myb"/>
</dbReference>
<reference evidence="5" key="1">
    <citation type="submission" date="2015-10" db="EMBL/GenBank/DDBJ databases">
        <authorList>
            <person name="Regsiter A."/>
            <person name="william w."/>
        </authorList>
    </citation>
    <scope>NUCLEOTIDE SEQUENCE</scope>
    <source>
        <strain evidence="5">Montdore</strain>
    </source>
</reference>
<feature type="compositionally biased region" description="Basic and acidic residues" evidence="2">
    <location>
        <begin position="1446"/>
        <end position="1466"/>
    </location>
</feature>
<evidence type="ECO:0000259" key="3">
    <source>
        <dbReference type="PROSITE" id="PS50090"/>
    </source>
</evidence>
<feature type="compositionally biased region" description="Polar residues" evidence="2">
    <location>
        <begin position="704"/>
        <end position="721"/>
    </location>
</feature>
<dbReference type="PANTHER" id="PTHR13992">
    <property type="entry name" value="NUCLEAR RECEPTOR CO-REPRESSOR RELATED NCOR"/>
    <property type="match status" value="1"/>
</dbReference>
<feature type="compositionally biased region" description="Low complexity" evidence="2">
    <location>
        <begin position="1751"/>
        <end position="1773"/>
    </location>
</feature>
<feature type="compositionally biased region" description="Polar residues" evidence="2">
    <location>
        <begin position="928"/>
        <end position="937"/>
    </location>
</feature>
<feature type="region of interest" description="Disordered" evidence="2">
    <location>
        <begin position="691"/>
        <end position="734"/>
    </location>
</feature>
<feature type="region of interest" description="Disordered" evidence="2">
    <location>
        <begin position="1185"/>
        <end position="1999"/>
    </location>
</feature>
<gene>
    <name evidence="5" type="ORF">GSTUAT00004569001</name>
</gene>
<feature type="compositionally biased region" description="Basic and acidic residues" evidence="2">
    <location>
        <begin position="1816"/>
        <end position="1832"/>
    </location>
</feature>
<evidence type="ECO:0008006" key="7">
    <source>
        <dbReference type="Google" id="ProtNLM"/>
    </source>
</evidence>
<feature type="compositionally biased region" description="Pro residues" evidence="2">
    <location>
        <begin position="1722"/>
        <end position="1732"/>
    </location>
</feature>
<dbReference type="SMART" id="SM00717">
    <property type="entry name" value="SANT"/>
    <property type="match status" value="2"/>
</dbReference>
<feature type="compositionally biased region" description="Pro residues" evidence="2">
    <location>
        <begin position="1739"/>
        <end position="1750"/>
    </location>
</feature>
<feature type="compositionally biased region" description="Basic and acidic residues" evidence="2">
    <location>
        <begin position="1403"/>
        <end position="1430"/>
    </location>
</feature>
<feature type="compositionally biased region" description="Basic and acidic residues" evidence="2">
    <location>
        <begin position="369"/>
        <end position="397"/>
    </location>
</feature>
<feature type="region of interest" description="Disordered" evidence="2">
    <location>
        <begin position="859"/>
        <end position="1053"/>
    </location>
</feature>
<dbReference type="PANTHER" id="PTHR13992:SF39">
    <property type="entry name" value="SMRTER, ISOFORM G"/>
    <property type="match status" value="1"/>
</dbReference>
<dbReference type="SUPFAM" id="SSF46689">
    <property type="entry name" value="Homeodomain-like"/>
    <property type="match status" value="2"/>
</dbReference>
<evidence type="ECO:0000259" key="4">
    <source>
        <dbReference type="PROSITE" id="PS51293"/>
    </source>
</evidence>
<dbReference type="EMBL" id="LN891025">
    <property type="protein sequence ID" value="CUS11292.1"/>
    <property type="molecule type" value="Genomic_DNA"/>
</dbReference>
<feature type="compositionally biased region" description="Basic and acidic residues" evidence="2">
    <location>
        <begin position="352"/>
        <end position="362"/>
    </location>
</feature>
<feature type="compositionally biased region" description="Low complexity" evidence="2">
    <location>
        <begin position="1274"/>
        <end position="1328"/>
    </location>
</feature>
<dbReference type="PROSITE" id="PS50090">
    <property type="entry name" value="MYB_LIKE"/>
    <property type="match status" value="1"/>
</dbReference>
<feature type="compositionally biased region" description="Polar residues" evidence="2">
    <location>
        <begin position="1524"/>
        <end position="1533"/>
    </location>
</feature>
<feature type="region of interest" description="Disordered" evidence="2">
    <location>
        <begin position="1094"/>
        <end position="1117"/>
    </location>
</feature>
<feature type="compositionally biased region" description="Low complexity" evidence="2">
    <location>
        <begin position="1336"/>
        <end position="1352"/>
    </location>
</feature>
<dbReference type="GO" id="GO:0006357">
    <property type="term" value="P:regulation of transcription by RNA polymerase II"/>
    <property type="evidence" value="ECO:0007669"/>
    <property type="project" value="TreeGrafter"/>
</dbReference>
<feature type="compositionally biased region" description="Pro residues" evidence="2">
    <location>
        <begin position="1222"/>
        <end position="1237"/>
    </location>
</feature>
<feature type="compositionally biased region" description="Polar residues" evidence="2">
    <location>
        <begin position="55"/>
        <end position="68"/>
    </location>
</feature>
<accession>A0A292PUL2</accession>
<feature type="compositionally biased region" description="Pro residues" evidence="2">
    <location>
        <begin position="1946"/>
        <end position="1956"/>
    </location>
</feature>
<dbReference type="CDD" id="cd00167">
    <property type="entry name" value="SANT"/>
    <property type="match status" value="2"/>
</dbReference>
<keyword evidence="1" id="KW-0175">Coiled coil</keyword>
<feature type="compositionally biased region" description="Pro residues" evidence="2">
    <location>
        <begin position="1865"/>
        <end position="1874"/>
    </location>
</feature>
<feature type="compositionally biased region" description="Polar residues" evidence="2">
    <location>
        <begin position="175"/>
        <end position="192"/>
    </location>
</feature>
<feature type="compositionally biased region" description="Polar residues" evidence="2">
    <location>
        <begin position="144"/>
        <end position="154"/>
    </location>
</feature>
<feature type="compositionally biased region" description="Basic and acidic residues" evidence="2">
    <location>
        <begin position="14"/>
        <end position="37"/>
    </location>
</feature>
<feature type="region of interest" description="Disordered" evidence="2">
    <location>
        <begin position="749"/>
        <end position="768"/>
    </location>
</feature>
<feature type="compositionally biased region" description="Basic and acidic residues" evidence="2">
    <location>
        <begin position="122"/>
        <end position="140"/>
    </location>
</feature>
<dbReference type="Gene3D" id="1.10.10.60">
    <property type="entry name" value="Homeodomain-like"/>
    <property type="match status" value="2"/>
</dbReference>
<feature type="domain" description="Myb-like" evidence="3">
    <location>
        <begin position="1128"/>
        <end position="1170"/>
    </location>
</feature>
<feature type="compositionally biased region" description="Basic and acidic residues" evidence="2">
    <location>
        <begin position="1003"/>
        <end position="1032"/>
    </location>
</feature>
<feature type="compositionally biased region" description="Basic and acidic residues" evidence="2">
    <location>
        <begin position="540"/>
        <end position="580"/>
    </location>
</feature>
<evidence type="ECO:0000256" key="1">
    <source>
        <dbReference type="SAM" id="Coils"/>
    </source>
</evidence>
<feature type="region of interest" description="Disordered" evidence="2">
    <location>
        <begin position="490"/>
        <end position="611"/>
    </location>
</feature>
<feature type="compositionally biased region" description="Low complexity" evidence="2">
    <location>
        <begin position="1546"/>
        <end position="1571"/>
    </location>
</feature>
<evidence type="ECO:0000313" key="5">
    <source>
        <dbReference type="EMBL" id="CUS11292.1"/>
    </source>
</evidence>
<evidence type="ECO:0000313" key="6">
    <source>
        <dbReference type="Proteomes" id="UP001412239"/>
    </source>
</evidence>
<feature type="compositionally biased region" description="Low complexity" evidence="2">
    <location>
        <begin position="1238"/>
        <end position="1247"/>
    </location>
</feature>
<feature type="compositionally biased region" description="Polar residues" evidence="2">
    <location>
        <begin position="1094"/>
        <end position="1103"/>
    </location>
</feature>
<feature type="compositionally biased region" description="Low complexity" evidence="2">
    <location>
        <begin position="503"/>
        <end position="514"/>
    </location>
</feature>
<sequence>MGGGATGALPQITYHDRDKVLHRDVSQRMDYRLDTRSSDGAPPMVKKEPTDDISPLTQDSKSTNTPSSALPPPSTGATPISATSSRPYSPPPAQVPSGPRSGTGVNPPTGPRGGPPPTGPRHGVDRKDPERKWASKDRGGSAEYRSTQTPAQSHHTWREIGSAHPDGSRGIERVGNSSEFPASQESGESSGTAEPAGTEHGSTWATSAVPPTRASGSTTNVTPLALSRSGPSSQGFRGSQNSPNTPASGASGAGPLTPTAPAGPSPTKAPPPTAPRALQASRVRFRNRGGGGGGSSSGGGGGGGGGGSSGGGGGGVGVYRSRNNFGAPAFEGGNDVGHRSAGRPIVGGVDGGTRRGSTDRGRRGSRSGPESDRPAARDGLGDVEMLDARSKDEKKENVAAALKQSSQDQEYIESHTEKTQRSSPPPPPVPAASQPLPVVKIEEEDEEDVSLTQADVISKIADIDGDIEGLEKRLEKLDRVRMHHKEELGKIEGEVLQARNTVPPTEESSAAAELLEPEKMDLDLPEEMNEERQLQSQVHQEQREQQEQQERLERANNSEQLKPETKPVEEDTLDLPDRPRTPTASPSPTPSPIRSRTPSDAGSIETESDESIKHLMISAHPGLPFYRPGPPLKPIDYGFFHTNIQQHEGIRELVVAQISAQRQATFEREADLKRKYREYYEPWHERCLELEKESSRKKKSNSEPADTNGASPAVTASTAAETPTAVGRRAARAGDVVRSEAELEQVIKNLTEQDEQKADSGSKPPGVKEAYVPAMILDPGDRLIFQDTNRLLQSDDEIKSAFLYDVPPDDWTEPEQKLFCDRYMQFPKQWGKIAQGIQGRDFKACILHYYMTKKAHGYKELQKGGGKRGRGKRRKAANPQKTRQSALIADLGRRGGEEEDADSEDVMPTAMTDSGRPKRAAAPVFGGESNSNNSQDSEAAGKRGGKGDDDESRTGGTKRTRGNNSVGRERGQKRARAPVTPAVQPTPPPSVPVTQPALAPVLDKVDGMEKEEKREEKKEEKKEDLGDRETDAVHALTGLSSPAPPSTAPQPVQSMLMPPVVIEDKKPNIINTPTTLPAVLPLMSVGIPIPQSLASSAEPSQTPAIKKEKTDRVGGGMEKPVAQTSSYWSVPEQNDFPQLLAAYGTNWAAIAARLASKTTVMVRNFYQRQVDNGKSEFKQIAEDAERKIRAGEPTPEPPKPAALPKKRYENQIGGPQRMLVPQDPPQALPPNQPPLPSQPVLLQSAQPVRPVLNVEDDIAPIKPAYSPPPPPVSAPSSQNQLQDIRQQPQRQVSGQQHPQQQHPQQQHPQQQHPQQQHPQQQHPQQQHPPQHPPQQHPQQEQPQSLLQLHHPQQPQPPPPVIVPSHSHPRALPPSPQPPRQVQVQQPLVKAPTPLHAHGTFIQRPEETHSGRHERQPESSHDRTYTAHLERQVGGQVVSLAKPFEGVYERPRDGALERQRDVRKPERQAVGGQQLGGSSIERSHGAQERLERSLQDRGLERSHEGLHMNREIPPVHSLPAPSPHTPGSSTSAPQAKTIPPRVAVAAQKQQTHTQQIHHPSPSQQQQQLQQQQGRGSYNQHQSNQPLHHRNLSSPSTMSSFDAQYSQQQLPSQQLRVPPAEKPQPPQAPESLASPSSRPMSAPSSGQPINTPYKPPPSSQLGPAPQIQRQPSMPPQTIVHTPTPPLPVQSQPSANAAPSKPRLTSIHSLLNPAKEEPPSRPQSRPTPPHPPPQTRPQTPQQQPPPQHAPPPQHVSSQLTVQHATQHATQHQSQQPPHHPHHGSLQRLQHPQHAPHSHEPQHSVHHHSQSSTHAPMPRESSRRDVAPYDLPHESHQQLLSMAKTALTRGGQPPYDSAQPPRRPSSYSTPPPREPYLPPRESSYAPALRETSYSTPPHPQSRQGPSGPPASTSHSALQPSGYPGHYPSRRQTCSPYPPGGLPGGPQGGPYAPPPSIPPSHPPHHPQQHPHYGQQPPLQPQPGNSQTPPPQGQYPQRQYYDNPY</sequence>
<dbReference type="PROSITE" id="PS51293">
    <property type="entry name" value="SANT"/>
    <property type="match status" value="1"/>
</dbReference>
<protein>
    <recommendedName>
        <fullName evidence="7">SANT domain-containing protein</fullName>
    </recommendedName>
</protein>
<feature type="compositionally biased region" description="Low complexity" evidence="2">
    <location>
        <begin position="1988"/>
        <end position="1999"/>
    </location>
</feature>
<feature type="compositionally biased region" description="Polar residues" evidence="2">
    <location>
        <begin position="1572"/>
        <end position="1601"/>
    </location>
</feature>
<feature type="compositionally biased region" description="Basic residues" evidence="2">
    <location>
        <begin position="865"/>
        <end position="876"/>
    </location>
</feature>
<feature type="compositionally biased region" description="Polar residues" evidence="2">
    <location>
        <begin position="1887"/>
        <end position="1914"/>
    </location>
</feature>
<dbReference type="Pfam" id="PF00249">
    <property type="entry name" value="Myb_DNA-binding"/>
    <property type="match status" value="2"/>
</dbReference>
<name>A0A292PUL2_9PEZI</name>
<feature type="compositionally biased region" description="Low complexity" evidence="2">
    <location>
        <begin position="725"/>
        <end position="734"/>
    </location>
</feature>
<proteinExistence type="predicted"/>
<dbReference type="GO" id="GO:0034967">
    <property type="term" value="C:Set3 complex"/>
    <property type="evidence" value="ECO:0007669"/>
    <property type="project" value="TreeGrafter"/>
</dbReference>
<feature type="coiled-coil region" evidence="1">
    <location>
        <begin position="460"/>
        <end position="487"/>
    </location>
</feature>
<feature type="compositionally biased region" description="Low complexity" evidence="2">
    <location>
        <begin position="1602"/>
        <end position="1613"/>
    </location>
</feature>
<feature type="compositionally biased region" description="Pro residues" evidence="2">
    <location>
        <begin position="261"/>
        <end position="274"/>
    </location>
</feature>
<feature type="region of interest" description="Disordered" evidence="2">
    <location>
        <begin position="1"/>
        <end position="435"/>
    </location>
</feature>
<feature type="compositionally biased region" description="Basic and acidic residues" evidence="2">
    <location>
        <begin position="1480"/>
        <end position="1509"/>
    </location>
</feature>
<dbReference type="InterPro" id="IPR017884">
    <property type="entry name" value="SANT_dom"/>
</dbReference>
<dbReference type="InterPro" id="IPR051571">
    <property type="entry name" value="N-CoR_corepressor"/>
</dbReference>